<dbReference type="GO" id="GO:0008654">
    <property type="term" value="P:phospholipid biosynthetic process"/>
    <property type="evidence" value="ECO:0007669"/>
    <property type="project" value="UniProtKB-KW"/>
</dbReference>
<keyword evidence="12" id="KW-1208">Phospholipid metabolism</keyword>
<protein>
    <submittedName>
        <fullName evidence="14">Lipid kinase</fullName>
        <ecNumber evidence="14">2.7.1.-</ecNumber>
    </submittedName>
</protein>
<keyword evidence="4 14" id="KW-0808">Transferase</keyword>
<evidence type="ECO:0000259" key="13">
    <source>
        <dbReference type="PROSITE" id="PS50146"/>
    </source>
</evidence>
<evidence type="ECO:0000256" key="5">
    <source>
        <dbReference type="ARBA" id="ARBA00022723"/>
    </source>
</evidence>
<dbReference type="PROSITE" id="PS50146">
    <property type="entry name" value="DAGK"/>
    <property type="match status" value="1"/>
</dbReference>
<reference evidence="14 15" key="1">
    <citation type="journal article" date="2017" name="Int. J. Syst. Evol. Microbiol.">
        <title>Macrococcus canis sp. nov., a skin bacterium associated with infections in dogs.</title>
        <authorList>
            <person name="Gobeli Brawand S."/>
            <person name="Cotting K."/>
            <person name="Gomez-Sanz E."/>
            <person name="Collaud A."/>
            <person name="Thomann A."/>
            <person name="Brodard I."/>
            <person name="Rodriguez-Campos S."/>
            <person name="Strauss C."/>
            <person name="Perreten V."/>
        </authorList>
    </citation>
    <scope>NUCLEOTIDE SEQUENCE [LARGE SCALE GENOMIC DNA]</scope>
    <source>
        <strain evidence="14 15">KM45013</strain>
    </source>
</reference>
<evidence type="ECO:0000256" key="6">
    <source>
        <dbReference type="ARBA" id="ARBA00022741"/>
    </source>
</evidence>
<evidence type="ECO:0000256" key="7">
    <source>
        <dbReference type="ARBA" id="ARBA00022777"/>
    </source>
</evidence>
<dbReference type="KEGG" id="mcak:MCCS_06820"/>
<dbReference type="EMBL" id="CP021059">
    <property type="protein sequence ID" value="ARQ06332.1"/>
    <property type="molecule type" value="Genomic_DNA"/>
</dbReference>
<dbReference type="GO" id="GO:0005886">
    <property type="term" value="C:plasma membrane"/>
    <property type="evidence" value="ECO:0007669"/>
    <property type="project" value="TreeGrafter"/>
</dbReference>
<dbReference type="SUPFAM" id="SSF111331">
    <property type="entry name" value="NAD kinase/diacylglycerol kinase-like"/>
    <property type="match status" value="1"/>
</dbReference>
<dbReference type="PANTHER" id="PTHR12358">
    <property type="entry name" value="SPHINGOSINE KINASE"/>
    <property type="match status" value="1"/>
</dbReference>
<dbReference type="InterPro" id="IPR045540">
    <property type="entry name" value="YegS/DAGK_C"/>
</dbReference>
<dbReference type="GO" id="GO:0005524">
    <property type="term" value="F:ATP binding"/>
    <property type="evidence" value="ECO:0007669"/>
    <property type="project" value="UniProtKB-KW"/>
</dbReference>
<dbReference type="NCBIfam" id="TIGR00147">
    <property type="entry name" value="YegS/Rv2252/BmrU family lipid kinase"/>
    <property type="match status" value="1"/>
</dbReference>
<dbReference type="SMART" id="SM00046">
    <property type="entry name" value="DAGKc"/>
    <property type="match status" value="1"/>
</dbReference>
<proteinExistence type="inferred from homology"/>
<dbReference type="GO" id="GO:0046872">
    <property type="term" value="F:metal ion binding"/>
    <property type="evidence" value="ECO:0007669"/>
    <property type="project" value="UniProtKB-KW"/>
</dbReference>
<dbReference type="Gene3D" id="3.40.50.10330">
    <property type="entry name" value="Probable inorganic polyphosphate/atp-NAD kinase, domain 1"/>
    <property type="match status" value="1"/>
</dbReference>
<evidence type="ECO:0000256" key="1">
    <source>
        <dbReference type="ARBA" id="ARBA00001946"/>
    </source>
</evidence>
<comment type="cofactor">
    <cofactor evidence="1">
        <name>Mg(2+)</name>
        <dbReference type="ChEBI" id="CHEBI:18420"/>
    </cofactor>
</comment>
<keyword evidence="11" id="KW-0594">Phospholipid biosynthesis</keyword>
<dbReference type="GeneID" id="35294819"/>
<keyword evidence="10" id="KW-0443">Lipid metabolism</keyword>
<keyword evidence="6" id="KW-0547">Nucleotide-binding</keyword>
<dbReference type="PANTHER" id="PTHR12358:SF106">
    <property type="entry name" value="LIPID KINASE YEGS"/>
    <property type="match status" value="1"/>
</dbReference>
<sequence length="302" mass="33449">MHTFENGILFYHDKAGQGDVHEIIGEVTKQLSQMITHLTVYRSLKQGEIYELLTQSSQPYDIFLILGGDGTVHELINGMIDGGYHKPIGILPGGTFNDFTKTLNLNPNPVRAATQLLESEVKYYDVLKTNERFALNFAGMGLMVDNSEGVNPQVKSKLGKFSYFFSMIKNVSNPTFFDYEIEVDGNKSEGTSSMIVIANGQFVGGNRIPLSELSPSDGVLNVFIFKDSGLKTFTDMIGEKSEVNWNEISQNIEHISGKHVHLKTKDELAVDVDGEIDLVTPLNVTIVPNKLKILTAPVNTLF</sequence>
<keyword evidence="15" id="KW-1185">Reference proteome</keyword>
<keyword evidence="5" id="KW-0479">Metal-binding</keyword>
<evidence type="ECO:0000313" key="14">
    <source>
        <dbReference type="EMBL" id="ARQ06332.1"/>
    </source>
</evidence>
<dbReference type="EC" id="2.7.1.-" evidence="14"/>
<evidence type="ECO:0000313" key="15">
    <source>
        <dbReference type="Proteomes" id="UP000194154"/>
    </source>
</evidence>
<keyword evidence="3" id="KW-0444">Lipid biosynthesis</keyword>
<evidence type="ECO:0000256" key="4">
    <source>
        <dbReference type="ARBA" id="ARBA00022679"/>
    </source>
</evidence>
<dbReference type="Proteomes" id="UP000194154">
    <property type="component" value="Chromosome"/>
</dbReference>
<evidence type="ECO:0000256" key="11">
    <source>
        <dbReference type="ARBA" id="ARBA00023209"/>
    </source>
</evidence>
<dbReference type="OrthoDB" id="142078at2"/>
<evidence type="ECO:0000256" key="10">
    <source>
        <dbReference type="ARBA" id="ARBA00023098"/>
    </source>
</evidence>
<dbReference type="InterPro" id="IPR017438">
    <property type="entry name" value="ATP-NAD_kinase_N"/>
</dbReference>
<dbReference type="Gene3D" id="2.60.200.40">
    <property type="match status" value="1"/>
</dbReference>
<keyword evidence="8" id="KW-0067">ATP-binding</keyword>
<dbReference type="Pfam" id="PF19279">
    <property type="entry name" value="YegS_C"/>
    <property type="match status" value="1"/>
</dbReference>
<dbReference type="InterPro" id="IPR016064">
    <property type="entry name" value="NAD/diacylglycerol_kinase_sf"/>
</dbReference>
<dbReference type="InterPro" id="IPR005218">
    <property type="entry name" value="Diacylglycerol/lipid_kinase"/>
</dbReference>
<dbReference type="Pfam" id="PF00781">
    <property type="entry name" value="DAGK_cat"/>
    <property type="match status" value="1"/>
</dbReference>
<dbReference type="GO" id="GO:0004143">
    <property type="term" value="F:ATP-dependent diacylglycerol kinase activity"/>
    <property type="evidence" value="ECO:0007669"/>
    <property type="project" value="TreeGrafter"/>
</dbReference>
<evidence type="ECO:0000256" key="2">
    <source>
        <dbReference type="ARBA" id="ARBA00005983"/>
    </source>
</evidence>
<keyword evidence="9" id="KW-0460">Magnesium</keyword>
<evidence type="ECO:0000256" key="12">
    <source>
        <dbReference type="ARBA" id="ARBA00023264"/>
    </source>
</evidence>
<evidence type="ECO:0000256" key="3">
    <source>
        <dbReference type="ARBA" id="ARBA00022516"/>
    </source>
</evidence>
<dbReference type="InterPro" id="IPR001206">
    <property type="entry name" value="Diacylglycerol_kinase_cat_dom"/>
</dbReference>
<organism evidence="14 15">
    <name type="scientific">Macrococcoides canis</name>
    <dbReference type="NCBI Taxonomy" id="1855823"/>
    <lineage>
        <taxon>Bacteria</taxon>
        <taxon>Bacillati</taxon>
        <taxon>Bacillota</taxon>
        <taxon>Bacilli</taxon>
        <taxon>Bacillales</taxon>
        <taxon>Staphylococcaceae</taxon>
        <taxon>Macrococcoides</taxon>
    </lineage>
</organism>
<gene>
    <name evidence="14" type="ORF">MCCS_06820</name>
</gene>
<dbReference type="AlphaFoldDB" id="A0A1W7A9P1"/>
<dbReference type="STRING" id="1855823.MCCS_06820"/>
<keyword evidence="7 14" id="KW-0418">Kinase</keyword>
<name>A0A1W7A9P1_9STAP</name>
<evidence type="ECO:0000256" key="8">
    <source>
        <dbReference type="ARBA" id="ARBA00022840"/>
    </source>
</evidence>
<feature type="domain" description="DAGKc" evidence="13">
    <location>
        <begin position="2"/>
        <end position="132"/>
    </location>
</feature>
<dbReference type="InterPro" id="IPR050187">
    <property type="entry name" value="Lipid_Phosphate_FormReg"/>
</dbReference>
<comment type="similarity">
    <text evidence="2">Belongs to the diacylglycerol/lipid kinase family.</text>
</comment>
<accession>A0A1W7A9P1</accession>
<dbReference type="RefSeq" id="WP_086042008.1">
    <property type="nucleotide sequence ID" value="NZ_CBCRZA010000001.1"/>
</dbReference>
<evidence type="ECO:0000256" key="9">
    <source>
        <dbReference type="ARBA" id="ARBA00022842"/>
    </source>
</evidence>